<dbReference type="Gene3D" id="3.20.20.80">
    <property type="entry name" value="Glycosidases"/>
    <property type="match status" value="1"/>
</dbReference>
<evidence type="ECO:0000313" key="9">
    <source>
        <dbReference type="EMBL" id="RED87851.1"/>
    </source>
</evidence>
<reference evidence="9 10" key="1">
    <citation type="submission" date="2018-07" db="EMBL/GenBank/DDBJ databases">
        <title>Genomic Encyclopedia of Type Strains, Phase III (KMG-III): the genomes of soil and plant-associated and newly described type strains.</title>
        <authorList>
            <person name="Whitman W."/>
        </authorList>
    </citation>
    <scope>NUCLEOTIDE SEQUENCE [LARGE SCALE GENOMIC DNA]</scope>
    <source>
        <strain evidence="9 10">CECT 7287</strain>
    </source>
</reference>
<dbReference type="PROSITE" id="PS51910">
    <property type="entry name" value="GH18_2"/>
    <property type="match status" value="1"/>
</dbReference>
<comment type="caution">
    <text evidence="9">The sequence shown here is derived from an EMBL/GenBank/DDBJ whole genome shotgun (WGS) entry which is preliminary data.</text>
</comment>
<organism evidence="9 10">
    <name type="scientific">Cohnella phaseoli</name>
    <dbReference type="NCBI Taxonomy" id="456490"/>
    <lineage>
        <taxon>Bacteria</taxon>
        <taxon>Bacillati</taxon>
        <taxon>Bacillota</taxon>
        <taxon>Bacilli</taxon>
        <taxon>Bacillales</taxon>
        <taxon>Paenibacillaceae</taxon>
        <taxon>Cohnella</taxon>
    </lineage>
</organism>
<dbReference type="RefSeq" id="WP_116059233.1">
    <property type="nucleotide sequence ID" value="NZ_QRDZ01000002.1"/>
</dbReference>
<dbReference type="AlphaFoldDB" id="A0A3D9KNG0"/>
<evidence type="ECO:0000256" key="1">
    <source>
        <dbReference type="ARBA" id="ARBA00000822"/>
    </source>
</evidence>
<evidence type="ECO:0000256" key="4">
    <source>
        <dbReference type="ARBA" id="ARBA00023024"/>
    </source>
</evidence>
<feature type="domain" description="GH18" evidence="8">
    <location>
        <begin position="1"/>
        <end position="343"/>
    </location>
</feature>
<name>A0A3D9KNG0_9BACL</name>
<evidence type="ECO:0000259" key="8">
    <source>
        <dbReference type="PROSITE" id="PS51910"/>
    </source>
</evidence>
<keyword evidence="4" id="KW-0119">Carbohydrate metabolism</keyword>
<sequence>MKRQWILAGYAGDEALPTITDEDARKLTHLNIAFGHVRGDEIRVDHLRHLDRLPELKAMNPELLILLSVGGWGAGGFSEAAATAEGRASMAQSAVRMLRNLPLDGIDLDWEYPCYAEADIAASPADKTNFTLLLREMREALDLEGAEQGRHYLLTIAAGADRYYIDGTEMDRVHPYLDFVQLMTYDMRGGFQTLTGHHTNLYTPTGDLFRISVDASVRMFRDAGVPPEKIVIGAAFYSRMWRNVPNRHAGLHQMTASSGGYGPDYTRLHADYIGRNGFVRYWDEEAKAPYLFDGDSFITYDDEQSLRHKCEYIRSEGLAGVMFWEYSCDKTHRLLDALHDGLE</sequence>
<evidence type="ECO:0000256" key="2">
    <source>
        <dbReference type="ARBA" id="ARBA00012729"/>
    </source>
</evidence>
<keyword evidence="5 6" id="KW-0326">Glycosidase</keyword>
<dbReference type="PANTHER" id="PTHR11177">
    <property type="entry name" value="CHITINASE"/>
    <property type="match status" value="1"/>
</dbReference>
<dbReference type="SUPFAM" id="SSF51445">
    <property type="entry name" value="(Trans)glycosidases"/>
    <property type="match status" value="1"/>
</dbReference>
<evidence type="ECO:0000313" key="10">
    <source>
        <dbReference type="Proteomes" id="UP000256977"/>
    </source>
</evidence>
<dbReference type="Pfam" id="PF00704">
    <property type="entry name" value="Glyco_hydro_18"/>
    <property type="match status" value="1"/>
</dbReference>
<comment type="catalytic activity">
    <reaction evidence="1">
        <text>Random endo-hydrolysis of N-acetyl-beta-D-glucosaminide (1-&gt;4)-beta-linkages in chitin and chitodextrins.</text>
        <dbReference type="EC" id="3.2.1.14"/>
    </reaction>
</comment>
<dbReference type="InterPro" id="IPR001579">
    <property type="entry name" value="Glyco_hydro_18_chit_AS"/>
</dbReference>
<evidence type="ECO:0000256" key="3">
    <source>
        <dbReference type="ARBA" id="ARBA00022801"/>
    </source>
</evidence>
<dbReference type="GO" id="GO:0008843">
    <property type="term" value="F:endochitinase activity"/>
    <property type="evidence" value="ECO:0007669"/>
    <property type="project" value="UniProtKB-EC"/>
</dbReference>
<comment type="similarity">
    <text evidence="7">Belongs to the glycosyl hydrolase 18 family.</text>
</comment>
<dbReference type="InterPro" id="IPR001223">
    <property type="entry name" value="Glyco_hydro18_cat"/>
</dbReference>
<dbReference type="EMBL" id="QRDZ01000002">
    <property type="protein sequence ID" value="RED87851.1"/>
    <property type="molecule type" value="Genomic_DNA"/>
</dbReference>
<dbReference type="GO" id="GO:0005975">
    <property type="term" value="P:carbohydrate metabolic process"/>
    <property type="evidence" value="ECO:0007669"/>
    <property type="project" value="InterPro"/>
</dbReference>
<evidence type="ECO:0000256" key="6">
    <source>
        <dbReference type="RuleBase" id="RU000489"/>
    </source>
</evidence>
<dbReference type="EC" id="3.2.1.14" evidence="2"/>
<dbReference type="SMART" id="SM00636">
    <property type="entry name" value="Glyco_18"/>
    <property type="match status" value="1"/>
</dbReference>
<dbReference type="InterPro" id="IPR011583">
    <property type="entry name" value="Chitinase_II/V-like_cat"/>
</dbReference>
<dbReference type="PROSITE" id="PS01095">
    <property type="entry name" value="GH18_1"/>
    <property type="match status" value="1"/>
</dbReference>
<evidence type="ECO:0000256" key="5">
    <source>
        <dbReference type="ARBA" id="ARBA00023295"/>
    </source>
</evidence>
<dbReference type="InterPro" id="IPR050314">
    <property type="entry name" value="Glycosyl_Hydrlase_18"/>
</dbReference>
<proteinExistence type="inferred from homology"/>
<dbReference type="CDD" id="cd06548">
    <property type="entry name" value="GH18_chitinase"/>
    <property type="match status" value="1"/>
</dbReference>
<keyword evidence="3 6" id="KW-0378">Hydrolase</keyword>
<evidence type="ECO:0000256" key="7">
    <source>
        <dbReference type="RuleBase" id="RU004453"/>
    </source>
</evidence>
<dbReference type="PANTHER" id="PTHR11177:SF317">
    <property type="entry name" value="CHITINASE 12-RELATED"/>
    <property type="match status" value="1"/>
</dbReference>
<dbReference type="InterPro" id="IPR029070">
    <property type="entry name" value="Chitinase_insertion_sf"/>
</dbReference>
<dbReference type="Proteomes" id="UP000256977">
    <property type="component" value="Unassembled WGS sequence"/>
</dbReference>
<keyword evidence="4" id="KW-0146">Chitin degradation</keyword>
<accession>A0A3D9KNG0</accession>
<dbReference type="SUPFAM" id="SSF54556">
    <property type="entry name" value="Chitinase insertion domain"/>
    <property type="match status" value="1"/>
</dbReference>
<dbReference type="GO" id="GO:0006032">
    <property type="term" value="P:chitin catabolic process"/>
    <property type="evidence" value="ECO:0007669"/>
    <property type="project" value="UniProtKB-KW"/>
</dbReference>
<gene>
    <name evidence="9" type="ORF">DFP98_102333</name>
</gene>
<protein>
    <recommendedName>
        <fullName evidence="2">chitinase</fullName>
        <ecNumber evidence="2">3.2.1.14</ecNumber>
    </recommendedName>
</protein>
<keyword evidence="4" id="KW-0624">Polysaccharide degradation</keyword>
<dbReference type="OrthoDB" id="9775889at2"/>
<dbReference type="Gene3D" id="3.10.50.10">
    <property type="match status" value="1"/>
</dbReference>
<dbReference type="InterPro" id="IPR017853">
    <property type="entry name" value="GH"/>
</dbReference>
<keyword evidence="10" id="KW-1185">Reference proteome</keyword>
<dbReference type="GO" id="GO:0008061">
    <property type="term" value="F:chitin binding"/>
    <property type="evidence" value="ECO:0007669"/>
    <property type="project" value="InterPro"/>
</dbReference>